<keyword evidence="4" id="KW-1185">Reference proteome</keyword>
<dbReference type="RefSeq" id="WP_285663780.1">
    <property type="nucleotide sequence ID" value="NZ_BSTX01000002.1"/>
</dbReference>
<dbReference type="Proteomes" id="UP001165079">
    <property type="component" value="Unassembled WGS sequence"/>
</dbReference>
<accession>A0A9W6SMI8</accession>
<proteinExistence type="predicted"/>
<feature type="region of interest" description="Disordered" evidence="1">
    <location>
        <begin position="289"/>
        <end position="319"/>
    </location>
</feature>
<evidence type="ECO:0000313" key="4">
    <source>
        <dbReference type="Proteomes" id="UP001165079"/>
    </source>
</evidence>
<organism evidence="3 4">
    <name type="scientific">Actinorhabdospora filicis</name>
    <dbReference type="NCBI Taxonomy" id="1785913"/>
    <lineage>
        <taxon>Bacteria</taxon>
        <taxon>Bacillati</taxon>
        <taxon>Actinomycetota</taxon>
        <taxon>Actinomycetes</taxon>
        <taxon>Micromonosporales</taxon>
        <taxon>Micromonosporaceae</taxon>
        <taxon>Actinorhabdospora</taxon>
    </lineage>
</organism>
<gene>
    <name evidence="3" type="ORF">Afil01_34370</name>
</gene>
<name>A0A9W6SMI8_9ACTN</name>
<reference evidence="3" key="1">
    <citation type="submission" date="2023-03" db="EMBL/GenBank/DDBJ databases">
        <title>Actinorhabdospora filicis NBRC 111898.</title>
        <authorList>
            <person name="Ichikawa N."/>
            <person name="Sato H."/>
            <person name="Tonouchi N."/>
        </authorList>
    </citation>
    <scope>NUCLEOTIDE SEQUENCE</scope>
    <source>
        <strain evidence="3">NBRC 111898</strain>
    </source>
</reference>
<feature type="domain" description="DNA ligase D polymerase" evidence="2">
    <location>
        <begin position="31"/>
        <end position="293"/>
    </location>
</feature>
<dbReference type="EMBL" id="BSTX01000002">
    <property type="protein sequence ID" value="GLZ78630.1"/>
    <property type="molecule type" value="Genomic_DNA"/>
</dbReference>
<dbReference type="Pfam" id="PF21686">
    <property type="entry name" value="LigD_Prim-Pol"/>
    <property type="match status" value="1"/>
</dbReference>
<dbReference type="PANTHER" id="PTHR42705:SF2">
    <property type="entry name" value="BIFUNCTIONAL NON-HOMOLOGOUS END JOINING PROTEIN LIGD"/>
    <property type="match status" value="1"/>
</dbReference>
<evidence type="ECO:0000256" key="1">
    <source>
        <dbReference type="SAM" id="MobiDB-lite"/>
    </source>
</evidence>
<comment type="caution">
    <text evidence="3">The sequence shown here is derived from an EMBL/GenBank/DDBJ whole genome shotgun (WGS) entry which is preliminary data.</text>
</comment>
<dbReference type="InterPro" id="IPR052171">
    <property type="entry name" value="NHEJ_LigD"/>
</dbReference>
<feature type="compositionally biased region" description="Basic residues" evidence="1">
    <location>
        <begin position="309"/>
        <end position="319"/>
    </location>
</feature>
<evidence type="ECO:0000313" key="3">
    <source>
        <dbReference type="EMBL" id="GLZ78630.1"/>
    </source>
</evidence>
<dbReference type="Gene3D" id="3.90.920.10">
    <property type="entry name" value="DNA primase, PRIM domain"/>
    <property type="match status" value="1"/>
</dbReference>
<dbReference type="PANTHER" id="PTHR42705">
    <property type="entry name" value="BIFUNCTIONAL NON-HOMOLOGOUS END JOINING PROTEIN LIGD"/>
    <property type="match status" value="1"/>
</dbReference>
<dbReference type="NCBIfam" id="TIGR02778">
    <property type="entry name" value="ligD_pol"/>
    <property type="match status" value="1"/>
</dbReference>
<sequence length="319" mass="35447">MPTNRVEFDVDGHTISMSNPDKVMYPDTGFTKSDVAAYYRAVATIIVPHLRDRAVTRIRYPSGTGQKPFYEKNAPKGTPGWVRLATVATPGSSKDRDSADFVVADNEATLVWLANLAALELHTHQWLLDGREADETEPRMPDRLVADLDPGPGSTRADSARVAFLLRDRLAEDGLTAHVKSSGKKGLHLCCAIAATQPDVQVSAYAEAVARELEEEHPDLITANMLKVKREGRVFIDWSQNNAAKTTVAPWSLRGLTMPTVSVPMTWEEVEGDRDLRFTPEEALERAADGDLWAPLLERGPEVPEQDKVRKRRPGRRWT</sequence>
<protein>
    <recommendedName>
        <fullName evidence="2">DNA ligase D polymerase domain-containing protein</fullName>
    </recommendedName>
</protein>
<feature type="compositionally biased region" description="Basic and acidic residues" evidence="1">
    <location>
        <begin position="299"/>
        <end position="308"/>
    </location>
</feature>
<dbReference type="AlphaFoldDB" id="A0A9W6SMI8"/>
<evidence type="ECO:0000259" key="2">
    <source>
        <dbReference type="Pfam" id="PF21686"/>
    </source>
</evidence>
<dbReference type="InterPro" id="IPR014145">
    <property type="entry name" value="LigD_pol_dom"/>
</dbReference>